<reference evidence="8 9" key="1">
    <citation type="journal article" date="2015" name="Plant Cell">
        <title>Oil accumulation by the oleaginous diatom Fistulifera solaris as revealed by the genome and transcriptome.</title>
        <authorList>
            <person name="Tanaka T."/>
            <person name="Maeda Y."/>
            <person name="Veluchamy A."/>
            <person name="Tanaka M."/>
            <person name="Abida H."/>
            <person name="Marechal E."/>
            <person name="Bowler C."/>
            <person name="Muto M."/>
            <person name="Sunaga Y."/>
            <person name="Tanaka M."/>
            <person name="Yoshino T."/>
            <person name="Taniguchi T."/>
            <person name="Fukuda Y."/>
            <person name="Nemoto M."/>
            <person name="Matsumoto M."/>
            <person name="Wong P.S."/>
            <person name="Aburatani S."/>
            <person name="Fujibuchi W."/>
        </authorList>
    </citation>
    <scope>NUCLEOTIDE SEQUENCE [LARGE SCALE GENOMIC DNA]</scope>
    <source>
        <strain evidence="8 9">JPCC DA0580</strain>
    </source>
</reference>
<dbReference type="PIRSF" id="PIRSF000094">
    <property type="entry name" value="Enoyl-ACP_rdct"/>
    <property type="match status" value="1"/>
</dbReference>
<protein>
    <submittedName>
        <fullName evidence="8">Enoyl-[acyl-carrier protein] reductase I</fullName>
        <ecNumber evidence="8">1.3.1.10</ecNumber>
        <ecNumber evidence="8">1.3.1.9</ecNumber>
    </submittedName>
</protein>
<keyword evidence="7" id="KW-0275">Fatty acid biosynthesis</keyword>
<organism evidence="8 9">
    <name type="scientific">Fistulifera solaris</name>
    <name type="common">Oleaginous diatom</name>
    <dbReference type="NCBI Taxonomy" id="1519565"/>
    <lineage>
        <taxon>Eukaryota</taxon>
        <taxon>Sar</taxon>
        <taxon>Stramenopiles</taxon>
        <taxon>Ochrophyta</taxon>
        <taxon>Bacillariophyta</taxon>
        <taxon>Bacillariophyceae</taxon>
        <taxon>Bacillariophycidae</taxon>
        <taxon>Naviculales</taxon>
        <taxon>Naviculaceae</taxon>
        <taxon>Fistulifera</taxon>
    </lineage>
</organism>
<name>A0A1Z5KE37_FISSO</name>
<comment type="pathway">
    <text evidence="1">Lipid metabolism.</text>
</comment>
<dbReference type="AlphaFoldDB" id="A0A1Z5KE37"/>
<evidence type="ECO:0000256" key="2">
    <source>
        <dbReference type="ARBA" id="ARBA00009233"/>
    </source>
</evidence>
<evidence type="ECO:0000256" key="6">
    <source>
        <dbReference type="ARBA" id="ARBA00023098"/>
    </source>
</evidence>
<accession>A0A1Z5KE37</accession>
<dbReference type="InterPro" id="IPR036291">
    <property type="entry name" value="NAD(P)-bd_dom_sf"/>
</dbReference>
<proteinExistence type="inferred from homology"/>
<dbReference type="EMBL" id="BDSP01000211">
    <property type="protein sequence ID" value="GAX24590.1"/>
    <property type="molecule type" value="Genomic_DNA"/>
</dbReference>
<dbReference type="PRINTS" id="PR00081">
    <property type="entry name" value="GDHRDH"/>
</dbReference>
<comment type="similarity">
    <text evidence="2">Belongs to the short-chain dehydrogenases/reductases (SDR) family. FabI subfamily.</text>
</comment>
<sequence length="274" mass="29603">MTSRKLALIMGVANQRSIAWACAQSFLSRNYDCILTYQSARFEKTVQKLIEQQGNSRSGRILGAVSCNVECNDAIPQLLQADVPSLLTDHRPFDAVVHSIAYADMQEPRLSQSSWPVFSQALHISAYSFLQLTRELVEQELIHKADIGMTGNHSSLVALTYLGAVRAVLNYQSMGPAKAALEAMVRGLALEYGPTHQLHVNAVSAGPIATAAARGGIRNFSALQQAVKDTSPLRRNISAEEVANVVSWLSESTGVTGQTIYVDGGYSSVVPIAL</sequence>
<dbReference type="GO" id="GO:0006633">
    <property type="term" value="P:fatty acid biosynthetic process"/>
    <property type="evidence" value="ECO:0007669"/>
    <property type="project" value="UniProtKB-KW"/>
</dbReference>
<dbReference type="InterPro" id="IPR014358">
    <property type="entry name" value="Enoyl-ACP_Rdtase_NADH"/>
</dbReference>
<dbReference type="EC" id="1.3.1.10" evidence="8"/>
<dbReference type="Proteomes" id="UP000198406">
    <property type="component" value="Unassembled WGS sequence"/>
</dbReference>
<evidence type="ECO:0000313" key="8">
    <source>
        <dbReference type="EMBL" id="GAX24590.1"/>
    </source>
</evidence>
<comment type="caution">
    <text evidence="8">The sequence shown here is derived from an EMBL/GenBank/DDBJ whole genome shotgun (WGS) entry which is preliminary data.</text>
</comment>
<dbReference type="Pfam" id="PF13561">
    <property type="entry name" value="adh_short_C2"/>
    <property type="match status" value="1"/>
</dbReference>
<keyword evidence="9" id="KW-1185">Reference proteome</keyword>
<gene>
    <name evidence="8" type="ORF">FisN_4Hh108</name>
</gene>
<evidence type="ECO:0000313" key="9">
    <source>
        <dbReference type="Proteomes" id="UP000198406"/>
    </source>
</evidence>
<dbReference type="PANTHER" id="PTHR43159:SF2">
    <property type="entry name" value="ENOYL-[ACYL-CARRIER-PROTEIN] REDUCTASE [NADH], CHLOROPLASTIC"/>
    <property type="match status" value="1"/>
</dbReference>
<dbReference type="SUPFAM" id="SSF51735">
    <property type="entry name" value="NAD(P)-binding Rossmann-fold domains"/>
    <property type="match status" value="1"/>
</dbReference>
<dbReference type="FunCoup" id="A0A1Z5KE37">
    <property type="interactions" value="121"/>
</dbReference>
<dbReference type="OrthoDB" id="417891at2759"/>
<dbReference type="GO" id="GO:0141148">
    <property type="term" value="F:enoyl-[acyl-carrier-protein] reductase (NADPH) activity"/>
    <property type="evidence" value="ECO:0007669"/>
    <property type="project" value="UniProtKB-EC"/>
</dbReference>
<dbReference type="Gene3D" id="3.40.50.720">
    <property type="entry name" value="NAD(P)-binding Rossmann-like Domain"/>
    <property type="match status" value="1"/>
</dbReference>
<keyword evidence="5 8" id="KW-0560">Oxidoreductase</keyword>
<dbReference type="GO" id="GO:0004318">
    <property type="term" value="F:enoyl-[acyl-carrier-protein] reductase (NADH) activity"/>
    <property type="evidence" value="ECO:0007669"/>
    <property type="project" value="UniProtKB-EC"/>
</dbReference>
<evidence type="ECO:0000256" key="4">
    <source>
        <dbReference type="ARBA" id="ARBA00022832"/>
    </source>
</evidence>
<evidence type="ECO:0000256" key="3">
    <source>
        <dbReference type="ARBA" id="ARBA00022516"/>
    </source>
</evidence>
<evidence type="ECO:0000256" key="1">
    <source>
        <dbReference type="ARBA" id="ARBA00005189"/>
    </source>
</evidence>
<keyword evidence="6" id="KW-0443">Lipid metabolism</keyword>
<evidence type="ECO:0000256" key="5">
    <source>
        <dbReference type="ARBA" id="ARBA00023002"/>
    </source>
</evidence>
<dbReference type="PANTHER" id="PTHR43159">
    <property type="entry name" value="ENOYL-[ACYL-CARRIER-PROTEIN] REDUCTASE"/>
    <property type="match status" value="1"/>
</dbReference>
<keyword evidence="4" id="KW-0276">Fatty acid metabolism</keyword>
<dbReference type="InterPro" id="IPR002347">
    <property type="entry name" value="SDR_fam"/>
</dbReference>
<keyword evidence="3" id="KW-0444">Lipid biosynthesis</keyword>
<evidence type="ECO:0000256" key="7">
    <source>
        <dbReference type="ARBA" id="ARBA00023160"/>
    </source>
</evidence>
<dbReference type="EC" id="1.3.1.9" evidence="8"/>
<dbReference type="InParanoid" id="A0A1Z5KE37"/>